<dbReference type="PANTHER" id="PTHR46546:SF4">
    <property type="entry name" value="SHEWANELLA-LIKE PROTEIN PHOSPHATASE 1"/>
    <property type="match status" value="1"/>
</dbReference>
<dbReference type="GO" id="GO:0016787">
    <property type="term" value="F:hydrolase activity"/>
    <property type="evidence" value="ECO:0007669"/>
    <property type="project" value="InterPro"/>
</dbReference>
<proteinExistence type="predicted"/>
<feature type="region of interest" description="Disordered" evidence="1">
    <location>
        <begin position="624"/>
        <end position="646"/>
    </location>
</feature>
<feature type="signal peptide" evidence="2">
    <location>
        <begin position="1"/>
        <end position="20"/>
    </location>
</feature>
<feature type="region of interest" description="Disordered" evidence="1">
    <location>
        <begin position="471"/>
        <end position="607"/>
    </location>
</feature>
<comment type="caution">
    <text evidence="4">The sequence shown here is derived from an EMBL/GenBank/DDBJ whole genome shotgun (WGS) entry which is preliminary data.</text>
</comment>
<feature type="compositionally biased region" description="Basic and acidic residues" evidence="1">
    <location>
        <begin position="494"/>
        <end position="504"/>
    </location>
</feature>
<keyword evidence="2" id="KW-0732">Signal</keyword>
<feature type="compositionally biased region" description="Polar residues" evidence="1">
    <location>
        <begin position="476"/>
        <end position="492"/>
    </location>
</feature>
<evidence type="ECO:0000313" key="4">
    <source>
        <dbReference type="EMBL" id="KAG6374388.1"/>
    </source>
</evidence>
<protein>
    <submittedName>
        <fullName evidence="4">Metallo-dependent phosphatase-like protein</fullName>
    </submittedName>
</protein>
<dbReference type="AlphaFoldDB" id="A0A8I3A8X2"/>
<dbReference type="OrthoDB" id="5976022at2759"/>
<feature type="compositionally biased region" description="Low complexity" evidence="1">
    <location>
        <begin position="581"/>
        <end position="592"/>
    </location>
</feature>
<dbReference type="Proteomes" id="UP000683000">
    <property type="component" value="Unassembled WGS sequence"/>
</dbReference>
<evidence type="ECO:0000256" key="2">
    <source>
        <dbReference type="SAM" id="SignalP"/>
    </source>
</evidence>
<keyword evidence="5" id="KW-1185">Reference proteome</keyword>
<evidence type="ECO:0000256" key="1">
    <source>
        <dbReference type="SAM" id="MobiDB-lite"/>
    </source>
</evidence>
<feature type="compositionally biased region" description="Pro residues" evidence="1">
    <location>
        <begin position="295"/>
        <end position="304"/>
    </location>
</feature>
<name>A0A8I3A8X2_9AGAM</name>
<sequence>MARRSTVAFVALSFLVVSLAYLAQSYVSPLGPAPHLGTGLGLSAILSTLVIYVQAAVYAPFTPQQIPLSGQQSEREAAADYPEIAIEPRPRFARRIIAIGDIHGDLENAGRVLQMAGVVDEDGNWSGNIDVFVQTGDIIDRGDDTIELFQWMEDLREQAHGVGGEVISLLGNHEWMNAIGESWTAYVYPSEIETFGSISARQKAVTIGWLGSTWASNYTSAARLPLHSLLGPPNTDYPPEKGSMYARANAGPLSHAAFSFVHGGLAPTYPNLQPFPGAINNLSASLLRRLRSRSPQPPPHPPHAYPGLPAGTPREEARLYGGDGPLWYRGWAEEEEYKVCEKVDEVLQKTGTRRMVMGHTPHLQSIVARCGGKVLIIDTGISHAYGGALSALSIEYTLEPVKGGGWKEQEVVKALYAEQEDELLVTDVRDRDCYLTASQFSYLLHSSSLCCMSTSSSISVSSGQTRYFDALDMQPTPHTDNGNGEGPGSSSIDPRPEGENDGFRRIAVPPHFTASGNLSEPNQPPHAEGTGSPSKHADDEAGQKTPSLRSLPIEHENQEKYVSGMRTTFGSSLARKESVRTNRSTHTTGTTSAFANGAPLTGPDAEPDVDETLFVRGEKAERTLTQKQKDRIAKEEKKESRKFGKLLKTESSNEKVALDSALRNLSTLQGLHKSAIKRETRAEASHARALSAAQKAESRFHEEKARMAEVRARAEARCIEERARWEGKQGELQAQQERLSSARESVKDTEMRITECARDVERLRIVKAMDEREREAKLTELVGQ</sequence>
<evidence type="ECO:0000313" key="5">
    <source>
        <dbReference type="Proteomes" id="UP000683000"/>
    </source>
</evidence>
<feature type="chain" id="PRO_5034759796" evidence="2">
    <location>
        <begin position="21"/>
        <end position="784"/>
    </location>
</feature>
<dbReference type="SUPFAM" id="SSF56300">
    <property type="entry name" value="Metallo-dependent phosphatases"/>
    <property type="match status" value="1"/>
</dbReference>
<dbReference type="InterPro" id="IPR004843">
    <property type="entry name" value="Calcineurin-like_PHP"/>
</dbReference>
<reference evidence="4" key="1">
    <citation type="submission" date="2021-03" db="EMBL/GenBank/DDBJ databases">
        <title>Evolutionary innovations through gain and loss of genes in the ectomycorrhizal Boletales.</title>
        <authorList>
            <person name="Wu G."/>
            <person name="Miyauchi S."/>
            <person name="Morin E."/>
            <person name="Yang Z.-L."/>
            <person name="Xu J."/>
            <person name="Martin F.M."/>
        </authorList>
    </citation>
    <scope>NUCLEOTIDE SEQUENCE</scope>
    <source>
        <strain evidence="4">BR01</strain>
    </source>
</reference>
<accession>A0A8I3A8X2</accession>
<feature type="domain" description="Calcineurin-like phosphoesterase" evidence="3">
    <location>
        <begin position="95"/>
        <end position="195"/>
    </location>
</feature>
<evidence type="ECO:0000259" key="3">
    <source>
        <dbReference type="Pfam" id="PF00149"/>
    </source>
</evidence>
<dbReference type="PANTHER" id="PTHR46546">
    <property type="entry name" value="SHEWANELLA-LIKE PROTEIN PHOSPHATASE 1"/>
    <property type="match status" value="1"/>
</dbReference>
<dbReference type="Gene3D" id="3.60.21.10">
    <property type="match status" value="1"/>
</dbReference>
<dbReference type="InterPro" id="IPR029052">
    <property type="entry name" value="Metallo-depent_PP-like"/>
</dbReference>
<gene>
    <name evidence="4" type="ORF">JVT61DRAFT_4424</name>
</gene>
<feature type="region of interest" description="Disordered" evidence="1">
    <location>
        <begin position="291"/>
        <end position="314"/>
    </location>
</feature>
<dbReference type="Pfam" id="PF00149">
    <property type="entry name" value="Metallophos"/>
    <property type="match status" value="1"/>
</dbReference>
<feature type="region of interest" description="Disordered" evidence="1">
    <location>
        <begin position="727"/>
        <end position="748"/>
    </location>
</feature>
<organism evidence="4 5">
    <name type="scientific">Boletus reticuloceps</name>
    <dbReference type="NCBI Taxonomy" id="495285"/>
    <lineage>
        <taxon>Eukaryota</taxon>
        <taxon>Fungi</taxon>
        <taxon>Dikarya</taxon>
        <taxon>Basidiomycota</taxon>
        <taxon>Agaricomycotina</taxon>
        <taxon>Agaricomycetes</taxon>
        <taxon>Agaricomycetidae</taxon>
        <taxon>Boletales</taxon>
        <taxon>Boletineae</taxon>
        <taxon>Boletaceae</taxon>
        <taxon>Boletoideae</taxon>
        <taxon>Boletus</taxon>
    </lineage>
</organism>
<dbReference type="EMBL" id="JAGFBS010000018">
    <property type="protein sequence ID" value="KAG6374388.1"/>
    <property type="molecule type" value="Genomic_DNA"/>
</dbReference>